<proteinExistence type="predicted"/>
<reference evidence="1 2" key="1">
    <citation type="submission" date="2019-05" db="EMBL/GenBank/DDBJ databases">
        <title>Another draft genome of Portunus trituberculatus and its Hox gene families provides insights of decapod evolution.</title>
        <authorList>
            <person name="Jeong J.-H."/>
            <person name="Song I."/>
            <person name="Kim S."/>
            <person name="Choi T."/>
            <person name="Kim D."/>
            <person name="Ryu S."/>
            <person name="Kim W."/>
        </authorList>
    </citation>
    <scope>NUCLEOTIDE SEQUENCE [LARGE SCALE GENOMIC DNA]</scope>
    <source>
        <tissue evidence="1">Muscle</tissue>
    </source>
</reference>
<keyword evidence="2" id="KW-1185">Reference proteome</keyword>
<accession>A0A5B7K682</accession>
<organism evidence="1 2">
    <name type="scientific">Portunus trituberculatus</name>
    <name type="common">Swimming crab</name>
    <name type="synonym">Neptunus trituberculatus</name>
    <dbReference type="NCBI Taxonomy" id="210409"/>
    <lineage>
        <taxon>Eukaryota</taxon>
        <taxon>Metazoa</taxon>
        <taxon>Ecdysozoa</taxon>
        <taxon>Arthropoda</taxon>
        <taxon>Crustacea</taxon>
        <taxon>Multicrustacea</taxon>
        <taxon>Malacostraca</taxon>
        <taxon>Eumalacostraca</taxon>
        <taxon>Eucarida</taxon>
        <taxon>Decapoda</taxon>
        <taxon>Pleocyemata</taxon>
        <taxon>Brachyura</taxon>
        <taxon>Eubrachyura</taxon>
        <taxon>Portunoidea</taxon>
        <taxon>Portunidae</taxon>
        <taxon>Portuninae</taxon>
        <taxon>Portunus</taxon>
    </lineage>
</organism>
<evidence type="ECO:0000313" key="1">
    <source>
        <dbReference type="EMBL" id="MPD00165.1"/>
    </source>
</evidence>
<evidence type="ECO:0000313" key="2">
    <source>
        <dbReference type="Proteomes" id="UP000324222"/>
    </source>
</evidence>
<dbReference type="AlphaFoldDB" id="A0A5B7K682"/>
<name>A0A5B7K682_PORTR</name>
<comment type="caution">
    <text evidence="1">The sequence shown here is derived from an EMBL/GenBank/DDBJ whole genome shotgun (WGS) entry which is preliminary data.</text>
</comment>
<dbReference type="Proteomes" id="UP000324222">
    <property type="component" value="Unassembled WGS sequence"/>
</dbReference>
<sequence length="70" mass="7901">MHLVWVKAHEVRAVVTSALIKKIRSIPAVLRAGTWKSMSTFATVYLMDITHQYLDIFSLGPVVLALRVIH</sequence>
<dbReference type="EMBL" id="VSRR010121722">
    <property type="protein sequence ID" value="MPD00165.1"/>
    <property type="molecule type" value="Genomic_DNA"/>
</dbReference>
<protein>
    <submittedName>
        <fullName evidence="1">Uncharacterized protein</fullName>
    </submittedName>
</protein>
<gene>
    <name evidence="1" type="ORF">E2C01_095621</name>
</gene>